<feature type="transmembrane region" description="Helical" evidence="1">
    <location>
        <begin position="241"/>
        <end position="264"/>
    </location>
</feature>
<gene>
    <name evidence="2" type="ORF">GWO68_06670</name>
</gene>
<proteinExistence type="predicted"/>
<accession>A0A6B2H6T1</accession>
<feature type="transmembrane region" description="Helical" evidence="1">
    <location>
        <begin position="378"/>
        <end position="397"/>
    </location>
</feature>
<keyword evidence="1" id="KW-0812">Transmembrane</keyword>
<evidence type="ECO:0008006" key="4">
    <source>
        <dbReference type="Google" id="ProtNLM"/>
    </source>
</evidence>
<feature type="transmembrane region" description="Helical" evidence="1">
    <location>
        <begin position="92"/>
        <end position="115"/>
    </location>
</feature>
<feature type="transmembrane region" description="Helical" evidence="1">
    <location>
        <begin position="195"/>
        <end position="211"/>
    </location>
</feature>
<dbReference type="AlphaFoldDB" id="A0A6B2H6T1"/>
<feature type="transmembrane region" description="Helical" evidence="1">
    <location>
        <begin position="66"/>
        <end position="86"/>
    </location>
</feature>
<evidence type="ECO:0000313" key="2">
    <source>
        <dbReference type="EMBL" id="NDK55590.1"/>
    </source>
</evidence>
<sequence>MKLYHYYIIFILLLALTLNWVVAGNNFLGKADMNLGLLPKTAIMVIEALQVIMLIRLLLIYPDNKFILGAIVAVVAFCLFEFLIIKAMRAHYLVWVSGIRYYFSFFPLFLVSYLIASKGHNLKQEMYWLTGLALLQVPVAVYQFLNTSSVQNLGDRQLLYDMISGTMGGFASNVMSLVVGIGLLYFLVQLFDKKKLIYLVLALLLLVPPILSEAKGMLFVLTIIFVYLAFIFKFSFSRLMLLGGLAMLMLVGFIHIYAMLGYGYGKEINLEYLMEYAATKSGTGRLSRIDSIIYSFNLLIDKGTLLFGTGIGNANKSPLGYDGQFYDFYKLRHSVDIFITETGLLGICFLSYLFWKLIRITRSLLKNEVVQQNAGDILILRVFLGTIFIFMFGMFWVDVLFRVQFMYPLGMMAGYVVGLYHKVKSEEEIATTATYQLHY</sequence>
<dbReference type="RefSeq" id="WP_162345640.1">
    <property type="nucleotide sequence ID" value="NZ_JAAEAA010000006.1"/>
</dbReference>
<feature type="transmembrane region" description="Helical" evidence="1">
    <location>
        <begin position="217"/>
        <end position="234"/>
    </location>
</feature>
<keyword evidence="3" id="KW-1185">Reference proteome</keyword>
<keyword evidence="1" id="KW-0472">Membrane</keyword>
<dbReference type="EMBL" id="JAAEAA010000006">
    <property type="protein sequence ID" value="NDK55590.1"/>
    <property type="molecule type" value="Genomic_DNA"/>
</dbReference>
<keyword evidence="1" id="KW-1133">Transmembrane helix</keyword>
<feature type="transmembrane region" description="Helical" evidence="1">
    <location>
        <begin position="127"/>
        <end position="145"/>
    </location>
</feature>
<feature type="transmembrane region" description="Helical" evidence="1">
    <location>
        <begin position="337"/>
        <end position="358"/>
    </location>
</feature>
<comment type="caution">
    <text evidence="2">The sequence shown here is derived from an EMBL/GenBank/DDBJ whole genome shotgun (WGS) entry which is preliminary data.</text>
</comment>
<protein>
    <recommendedName>
        <fullName evidence="4">O-antigen ligase-like membrane protein</fullName>
    </recommendedName>
</protein>
<feature type="transmembrane region" description="Helical" evidence="1">
    <location>
        <begin position="42"/>
        <end position="59"/>
    </location>
</feature>
<reference evidence="2 3" key="1">
    <citation type="submission" date="2020-01" db="EMBL/GenBank/DDBJ databases">
        <authorList>
            <person name="Kim M.K."/>
        </authorList>
    </citation>
    <scope>NUCLEOTIDE SEQUENCE [LARGE SCALE GENOMIC DNA]</scope>
    <source>
        <strain evidence="2 3">BT213</strain>
    </source>
</reference>
<evidence type="ECO:0000256" key="1">
    <source>
        <dbReference type="SAM" id="Phobius"/>
    </source>
</evidence>
<organism evidence="2 3">
    <name type="scientific">Pontibacter fetidus</name>
    <dbReference type="NCBI Taxonomy" id="2700082"/>
    <lineage>
        <taxon>Bacteria</taxon>
        <taxon>Pseudomonadati</taxon>
        <taxon>Bacteroidota</taxon>
        <taxon>Cytophagia</taxon>
        <taxon>Cytophagales</taxon>
        <taxon>Hymenobacteraceae</taxon>
        <taxon>Pontibacter</taxon>
    </lineage>
</organism>
<dbReference type="Proteomes" id="UP000478546">
    <property type="component" value="Unassembled WGS sequence"/>
</dbReference>
<feature type="transmembrane region" description="Helical" evidence="1">
    <location>
        <begin position="165"/>
        <end position="188"/>
    </location>
</feature>
<evidence type="ECO:0000313" key="3">
    <source>
        <dbReference type="Proteomes" id="UP000478546"/>
    </source>
</evidence>
<name>A0A6B2H6T1_9BACT</name>
<feature type="transmembrane region" description="Helical" evidence="1">
    <location>
        <begin position="403"/>
        <end position="420"/>
    </location>
</feature>